<name>A0A845QYJ1_9CLOT</name>
<dbReference type="InterPro" id="IPR050661">
    <property type="entry name" value="BglG_antiterminators"/>
</dbReference>
<dbReference type="Proteomes" id="UP000467132">
    <property type="component" value="Unassembled WGS sequence"/>
</dbReference>
<dbReference type="PROSITE" id="PS51099">
    <property type="entry name" value="PTS_EIIB_TYPE_2"/>
    <property type="match status" value="1"/>
</dbReference>
<keyword evidence="9" id="KW-1185">Reference proteome</keyword>
<dbReference type="InterPro" id="IPR003501">
    <property type="entry name" value="PTS_EIIB_2/3"/>
</dbReference>
<dbReference type="Pfam" id="PF05043">
    <property type="entry name" value="Mga"/>
    <property type="match status" value="1"/>
</dbReference>
<reference evidence="8 9" key="1">
    <citation type="submission" date="2018-08" db="EMBL/GenBank/DDBJ databases">
        <title>Murine metabolic-syndrome-specific gut microbial biobank.</title>
        <authorList>
            <person name="Liu C."/>
        </authorList>
    </citation>
    <scope>NUCLEOTIDE SEQUENCE [LARGE SCALE GENOMIC DNA]</scope>
    <source>
        <strain evidence="8 9">583</strain>
    </source>
</reference>
<feature type="domain" description="PRD" evidence="7">
    <location>
        <begin position="310"/>
        <end position="418"/>
    </location>
</feature>
<dbReference type="AlphaFoldDB" id="A0A845QYJ1"/>
<dbReference type="InterPro" id="IPR013011">
    <property type="entry name" value="PTS_EIIB_2"/>
</dbReference>
<proteinExistence type="predicted"/>
<evidence type="ECO:0000259" key="7">
    <source>
        <dbReference type="PROSITE" id="PS51372"/>
    </source>
</evidence>
<dbReference type="InterPro" id="IPR036388">
    <property type="entry name" value="WH-like_DNA-bd_sf"/>
</dbReference>
<keyword evidence="3" id="KW-0805">Transcription regulation</keyword>
<dbReference type="GO" id="GO:0006355">
    <property type="term" value="P:regulation of DNA-templated transcription"/>
    <property type="evidence" value="ECO:0007669"/>
    <property type="project" value="InterPro"/>
</dbReference>
<dbReference type="RefSeq" id="WP_160197521.1">
    <property type="nucleotide sequence ID" value="NZ_QXXA01000010.1"/>
</dbReference>
<dbReference type="InterPro" id="IPR007737">
    <property type="entry name" value="Mga_HTH"/>
</dbReference>
<keyword evidence="5" id="KW-0804">Transcription</keyword>
<dbReference type="Gene3D" id="1.10.1790.10">
    <property type="entry name" value="PRD domain"/>
    <property type="match status" value="2"/>
</dbReference>
<keyword evidence="1" id="KW-0808">Transferase</keyword>
<evidence type="ECO:0000313" key="8">
    <source>
        <dbReference type="EMBL" id="NBI07044.1"/>
    </source>
</evidence>
<dbReference type="PANTHER" id="PTHR30185:SF18">
    <property type="entry name" value="TRANSCRIPTIONAL REGULATOR MTLR"/>
    <property type="match status" value="1"/>
</dbReference>
<dbReference type="SUPFAM" id="SSF52794">
    <property type="entry name" value="PTS system IIB component-like"/>
    <property type="match status" value="1"/>
</dbReference>
<gene>
    <name evidence="8" type="ORF">D3Z33_09280</name>
</gene>
<keyword evidence="2" id="KW-0677">Repeat</keyword>
<evidence type="ECO:0000256" key="1">
    <source>
        <dbReference type="ARBA" id="ARBA00022679"/>
    </source>
</evidence>
<dbReference type="EMBL" id="QXXA01000010">
    <property type="protein sequence ID" value="NBI07044.1"/>
    <property type="molecule type" value="Genomic_DNA"/>
</dbReference>
<evidence type="ECO:0000256" key="2">
    <source>
        <dbReference type="ARBA" id="ARBA00022737"/>
    </source>
</evidence>
<dbReference type="InterPro" id="IPR011608">
    <property type="entry name" value="PRD"/>
</dbReference>
<dbReference type="Gene3D" id="1.10.10.10">
    <property type="entry name" value="Winged helix-like DNA-binding domain superfamily/Winged helix DNA-binding domain"/>
    <property type="match status" value="2"/>
</dbReference>
<dbReference type="PANTHER" id="PTHR30185">
    <property type="entry name" value="CRYPTIC BETA-GLUCOSIDE BGL OPERON ANTITERMINATOR"/>
    <property type="match status" value="1"/>
</dbReference>
<dbReference type="InterPro" id="IPR036634">
    <property type="entry name" value="PRD_sf"/>
</dbReference>
<dbReference type="Pfam" id="PF02302">
    <property type="entry name" value="PTS_IIB"/>
    <property type="match status" value="1"/>
</dbReference>
<sequence>MNKRQVNLLKSLIIEDEYLPIKYFSNKLGISDKTTSKDLKEIQTIINSTGAKIDKRRGLGIKLYYTSSQLDVLNSKLNKMKVSIGDDDLIHRRIQILLNLLINTDKYTTIQKLSDKYIVSRTSINNDLNEMEDKLSKYNLKLSKTLKGTKIIGSEINIRKALVFTIQEYAKINPNYITEYQNIRHEELNINQINTILNHETTSFFENLLNHIESKLKLVIYEPYYTNLLTHLLIMTNRIMRGNYISSNSEVSDVVIVRNNDLYNIAIYMIEKIEDKFKIKVSKEEVGYIYKYLTSIGLSYDDMKNKEDKKHDMPHVHFTNNLIDIVSQMSHRNYNIRVTLYERLLLHIKPMLNRVKYNIQIKNPLLKDFLKEFKEEFLVIKIACMLVCNKLGINMISDDEVSYILTYFISEDEKISETIKIRTLVVCHSGYGTSQLLSTRLEKAFNNIEVVDVIASNSISNMDLIDIDLIVTTADLNIEKSFLLVSAFLNEIDKKNIKNFIDNILESKRKSFSNYHIKNIEIESIDDISDIDEKELVYIKNNLYICLINSLENLNIQYITEKDETGKRIFVINYSDYKYLSKALRKIIREFVTEENINEKH</sequence>
<evidence type="ECO:0000256" key="5">
    <source>
        <dbReference type="ARBA" id="ARBA00023163"/>
    </source>
</evidence>
<organism evidence="8 9">
    <name type="scientific">Senegalia massiliensis</name>
    <dbReference type="NCBI Taxonomy" id="1720316"/>
    <lineage>
        <taxon>Bacteria</taxon>
        <taxon>Bacillati</taxon>
        <taxon>Bacillota</taxon>
        <taxon>Clostridia</taxon>
        <taxon>Eubacteriales</taxon>
        <taxon>Clostridiaceae</taxon>
        <taxon>Senegalia</taxon>
    </lineage>
</organism>
<dbReference type="GO" id="GO:0009401">
    <property type="term" value="P:phosphoenolpyruvate-dependent sugar phosphotransferase system"/>
    <property type="evidence" value="ECO:0007669"/>
    <property type="project" value="InterPro"/>
</dbReference>
<evidence type="ECO:0000313" key="9">
    <source>
        <dbReference type="Proteomes" id="UP000467132"/>
    </source>
</evidence>
<comment type="caution">
    <text evidence="8">The sequence shown here is derived from an EMBL/GenBank/DDBJ whole genome shotgun (WGS) entry which is preliminary data.</text>
</comment>
<dbReference type="OrthoDB" id="3175596at2"/>
<dbReference type="SUPFAM" id="SSF63520">
    <property type="entry name" value="PTS-regulatory domain, PRD"/>
    <property type="match status" value="2"/>
</dbReference>
<evidence type="ECO:0000259" key="6">
    <source>
        <dbReference type="PROSITE" id="PS51099"/>
    </source>
</evidence>
<dbReference type="GO" id="GO:0008982">
    <property type="term" value="F:protein-N(PI)-phosphohistidine-sugar phosphotransferase activity"/>
    <property type="evidence" value="ECO:0007669"/>
    <property type="project" value="InterPro"/>
</dbReference>
<dbReference type="PROSITE" id="PS51372">
    <property type="entry name" value="PRD_2"/>
    <property type="match status" value="2"/>
</dbReference>
<feature type="domain" description="PRD" evidence="7">
    <location>
        <begin position="196"/>
        <end position="303"/>
    </location>
</feature>
<dbReference type="InterPro" id="IPR036095">
    <property type="entry name" value="PTS_EIIB-like_sf"/>
</dbReference>
<feature type="domain" description="PTS EIIB type-2" evidence="6">
    <location>
        <begin position="421"/>
        <end position="509"/>
    </location>
</feature>
<dbReference type="CDD" id="cd05568">
    <property type="entry name" value="PTS_IIB_bgl_like"/>
    <property type="match status" value="1"/>
</dbReference>
<keyword evidence="4" id="KW-0010">Activator</keyword>
<evidence type="ECO:0000256" key="4">
    <source>
        <dbReference type="ARBA" id="ARBA00023159"/>
    </source>
</evidence>
<dbReference type="Gene3D" id="3.40.50.2300">
    <property type="match status" value="1"/>
</dbReference>
<protein>
    <submittedName>
        <fullName evidence="8">Transcription antiterminator</fullName>
    </submittedName>
</protein>
<evidence type="ECO:0000256" key="3">
    <source>
        <dbReference type="ARBA" id="ARBA00023015"/>
    </source>
</evidence>
<accession>A0A845QYJ1</accession>
<dbReference type="Pfam" id="PF00874">
    <property type="entry name" value="PRD"/>
    <property type="match status" value="2"/>
</dbReference>